<dbReference type="AlphaFoldDB" id="A0A158CA77"/>
<dbReference type="Proteomes" id="UP000054596">
    <property type="component" value="Unassembled WGS sequence"/>
</dbReference>
<dbReference type="EMBL" id="FCOJ02000045">
    <property type="protein sequence ID" value="SAK79199.1"/>
    <property type="molecule type" value="Genomic_DNA"/>
</dbReference>
<accession>A0A158CA77</accession>
<protein>
    <recommendedName>
        <fullName evidence="3">Integrase catalytic region</fullName>
    </recommendedName>
</protein>
<keyword evidence="2" id="KW-1185">Reference proteome</keyword>
<reference evidence="1" key="1">
    <citation type="submission" date="2016-01" db="EMBL/GenBank/DDBJ databases">
        <authorList>
            <person name="Peeters C."/>
        </authorList>
    </citation>
    <scope>NUCLEOTIDE SEQUENCE [LARGE SCALE GENOMIC DNA]</scope>
    <source>
        <strain evidence="1">LMG 29325</strain>
    </source>
</reference>
<proteinExistence type="predicted"/>
<name>A0A158CA77_9BURK</name>
<comment type="caution">
    <text evidence="1">The sequence shown here is derived from an EMBL/GenBank/DDBJ whole genome shotgun (WGS) entry which is preliminary data.</text>
</comment>
<evidence type="ECO:0008006" key="3">
    <source>
        <dbReference type="Google" id="ProtNLM"/>
    </source>
</evidence>
<gene>
    <name evidence="1" type="ORF">AWB82_05163</name>
</gene>
<evidence type="ECO:0000313" key="2">
    <source>
        <dbReference type="Proteomes" id="UP000054596"/>
    </source>
</evidence>
<organism evidence="1 2">
    <name type="scientific">Caballeronia glebae</name>
    <dbReference type="NCBI Taxonomy" id="1777143"/>
    <lineage>
        <taxon>Bacteria</taxon>
        <taxon>Pseudomonadati</taxon>
        <taxon>Pseudomonadota</taxon>
        <taxon>Betaproteobacteria</taxon>
        <taxon>Burkholderiales</taxon>
        <taxon>Burkholderiaceae</taxon>
        <taxon>Caballeronia</taxon>
    </lineage>
</organism>
<sequence>MATRRELIEAVGERYRRSDRSGKRQILDEFLKLTGYHRKHAIRVLCNEAQTSKARPGPPRRYTDEVRAALITLWEAADRICGKRLKAVIPTLLESMTRYGHLSLSDGLRERLLGISPATIDRLLADVREQAFGGQRKRAGGVGNAIRRAVPVRTFADWHDPPPGYLEIDLVEHCGGVKIDGDFSQPGDD</sequence>
<evidence type="ECO:0000313" key="1">
    <source>
        <dbReference type="EMBL" id="SAK79199.1"/>
    </source>
</evidence>